<dbReference type="InterPro" id="IPR003778">
    <property type="entry name" value="CT_A_B"/>
</dbReference>
<evidence type="ECO:0000313" key="7">
    <source>
        <dbReference type="EMBL" id="GEK84706.1"/>
    </source>
</evidence>
<reference evidence="7 9" key="1">
    <citation type="submission" date="2019-07" db="EMBL/GenBank/DDBJ databases">
        <title>Whole genome shotgun sequence of Frigoribacterium faeni NBRC 103066.</title>
        <authorList>
            <person name="Hosoyama A."/>
            <person name="Uohara A."/>
            <person name="Ohji S."/>
            <person name="Ichikawa N."/>
        </authorList>
    </citation>
    <scope>NUCLEOTIDE SEQUENCE [LARGE SCALE GENOMIC DNA]</scope>
    <source>
        <strain evidence="7 9">NBRC 103066</strain>
    </source>
</reference>
<keyword evidence="1" id="KW-0547">Nucleotide-binding</keyword>
<dbReference type="Gene3D" id="3.30.1360.40">
    <property type="match status" value="1"/>
</dbReference>
<dbReference type="InterPro" id="IPR052708">
    <property type="entry name" value="PxpC"/>
</dbReference>
<dbReference type="EMBL" id="BJUV01000052">
    <property type="protein sequence ID" value="GEK84706.1"/>
    <property type="molecule type" value="Genomic_DNA"/>
</dbReference>
<evidence type="ECO:0000313" key="8">
    <source>
        <dbReference type="EMBL" id="MBA8813040.1"/>
    </source>
</evidence>
<dbReference type="PANTHER" id="PTHR43309">
    <property type="entry name" value="5-OXOPROLINASE SUBUNIT C"/>
    <property type="match status" value="1"/>
</dbReference>
<evidence type="ECO:0000313" key="9">
    <source>
        <dbReference type="Proteomes" id="UP000321154"/>
    </source>
</evidence>
<protein>
    <submittedName>
        <fullName evidence="7">Allophanate hydrolase</fullName>
    </submittedName>
    <submittedName>
        <fullName evidence="8">KipI family sensor histidine kinase inhibitor</fullName>
    </submittedName>
</protein>
<organism evidence="8 10">
    <name type="scientific">Frigoribacterium faeni</name>
    <dbReference type="NCBI Taxonomy" id="145483"/>
    <lineage>
        <taxon>Bacteria</taxon>
        <taxon>Bacillati</taxon>
        <taxon>Actinomycetota</taxon>
        <taxon>Actinomycetes</taxon>
        <taxon>Micrococcales</taxon>
        <taxon>Microbacteriaceae</taxon>
        <taxon>Frigoribacterium</taxon>
    </lineage>
</organism>
<feature type="compositionally biased region" description="Low complexity" evidence="4">
    <location>
        <begin position="574"/>
        <end position="602"/>
    </location>
</feature>
<feature type="region of interest" description="Disordered" evidence="4">
    <location>
        <begin position="568"/>
        <end position="613"/>
    </location>
</feature>
<dbReference type="Proteomes" id="UP000522688">
    <property type="component" value="Unassembled WGS sequence"/>
</dbReference>
<keyword evidence="9" id="KW-1185">Reference proteome</keyword>
<feature type="region of interest" description="Disordered" evidence="4">
    <location>
        <begin position="228"/>
        <end position="248"/>
    </location>
</feature>
<keyword evidence="2 7" id="KW-0378">Hydrolase</keyword>
<evidence type="ECO:0000256" key="1">
    <source>
        <dbReference type="ARBA" id="ARBA00022741"/>
    </source>
</evidence>
<feature type="domain" description="Carboxyltransferase" evidence="6">
    <location>
        <begin position="293"/>
        <end position="575"/>
    </location>
</feature>
<evidence type="ECO:0000259" key="6">
    <source>
        <dbReference type="SMART" id="SM00797"/>
    </source>
</evidence>
<dbReference type="Gene3D" id="2.40.100.10">
    <property type="entry name" value="Cyclophilin-like"/>
    <property type="match status" value="2"/>
</dbReference>
<comment type="caution">
    <text evidence="8">The sequence shown here is derived from an EMBL/GenBank/DDBJ whole genome shotgun (WGS) entry which is preliminary data.</text>
</comment>
<accession>A0A7W3JHS4</accession>
<dbReference type="RefSeq" id="WP_244289895.1">
    <property type="nucleotide sequence ID" value="NZ_BAAAHR010000002.1"/>
</dbReference>
<evidence type="ECO:0000256" key="4">
    <source>
        <dbReference type="SAM" id="MobiDB-lite"/>
    </source>
</evidence>
<evidence type="ECO:0000256" key="2">
    <source>
        <dbReference type="ARBA" id="ARBA00022801"/>
    </source>
</evidence>
<dbReference type="SMART" id="SM00797">
    <property type="entry name" value="AHS2"/>
    <property type="match status" value="1"/>
</dbReference>
<feature type="domain" description="Carboxyltransferase" evidence="5">
    <location>
        <begin position="19"/>
        <end position="209"/>
    </location>
</feature>
<dbReference type="EMBL" id="JACGWW010000001">
    <property type="protein sequence ID" value="MBA8813040.1"/>
    <property type="molecule type" value="Genomic_DNA"/>
</dbReference>
<sequence>MTDRGDDHGVDLESAIARLRVLPLGTDGILIETGGLDESLALFGALLAQPVAGLLDVVPAARTVAVRFLPSLLPARSLLSVIRSLPRSRDAATQGRLVEIPVHYDGDDLDEVASLTGRSVDEVVRRHTEATYTVAFTGFAPGFAYLSGGDPVLDVPRRATPRTVVPAGAVALAGGFSGVYPRESPGGWQLVGRTTVPMWDLSERVPALLQPGMRVRFVAVPATADASAVRTPHGDDRTEEARVGSPTTAPVALRAATIDPRADADTASTRALVVTAPGPFSIMEDLGRPGRSGLGVSRSGAMDHRALREANRLVGSGTGSPALEMAYGGLEATARGDLVVAVAGAPVPITVTRAGGACSAVVGAPFALDDGDVISIGAPPRGVYSYLAVRGGWLVDPVLDSASGDVLAGLGPRRLEAGDELVVARGWSESVAAAAPHVQRTVSAPDEVTFLDVVLGPRDDWFTDEALARLTEQQWTVTPRSNRIGLRLEGETPLERSVTDELTSEATVSGALQVPPDGQPVLFMADHPVTGGYPVIACLVGDQLDRAAQVPIGARVRFRAVRGPALVAPRPRSEAGAGPTAEPRAEAAEPAAEAAADPTGGPVEPVAERGTER</sequence>
<evidence type="ECO:0000313" key="10">
    <source>
        <dbReference type="Proteomes" id="UP000522688"/>
    </source>
</evidence>
<dbReference type="Pfam" id="PF02626">
    <property type="entry name" value="CT_A_B"/>
    <property type="match status" value="1"/>
</dbReference>
<dbReference type="InterPro" id="IPR029000">
    <property type="entry name" value="Cyclophilin-like_dom_sf"/>
</dbReference>
<dbReference type="SUPFAM" id="SSF50891">
    <property type="entry name" value="Cyclophilin-like"/>
    <property type="match status" value="2"/>
</dbReference>
<dbReference type="Pfam" id="PF02682">
    <property type="entry name" value="CT_C_D"/>
    <property type="match status" value="1"/>
</dbReference>
<evidence type="ECO:0000259" key="5">
    <source>
        <dbReference type="SMART" id="SM00796"/>
    </source>
</evidence>
<feature type="compositionally biased region" description="Basic and acidic residues" evidence="4">
    <location>
        <begin position="232"/>
        <end position="242"/>
    </location>
</feature>
<dbReference type="InterPro" id="IPR003833">
    <property type="entry name" value="CT_C_D"/>
</dbReference>
<dbReference type="Proteomes" id="UP000321154">
    <property type="component" value="Unassembled WGS sequence"/>
</dbReference>
<keyword evidence="3" id="KW-0067">ATP-binding</keyword>
<dbReference type="GO" id="GO:0016787">
    <property type="term" value="F:hydrolase activity"/>
    <property type="evidence" value="ECO:0007669"/>
    <property type="project" value="UniProtKB-KW"/>
</dbReference>
<reference evidence="8 10" key="2">
    <citation type="submission" date="2020-07" db="EMBL/GenBank/DDBJ databases">
        <title>Sequencing the genomes of 1000 actinobacteria strains.</title>
        <authorList>
            <person name="Klenk H.-P."/>
        </authorList>
    </citation>
    <scope>NUCLEOTIDE SEQUENCE [LARGE SCALE GENOMIC DNA]</scope>
    <source>
        <strain evidence="8 10">DSM 10309</strain>
    </source>
</reference>
<dbReference type="GO" id="GO:0005524">
    <property type="term" value="F:ATP binding"/>
    <property type="evidence" value="ECO:0007669"/>
    <property type="project" value="UniProtKB-KW"/>
</dbReference>
<dbReference type="SUPFAM" id="SSF160467">
    <property type="entry name" value="PH0987 N-terminal domain-like"/>
    <property type="match status" value="1"/>
</dbReference>
<gene>
    <name evidence="8" type="ORF">FB463_001264</name>
    <name evidence="7" type="ORF">FFA01_30150</name>
</gene>
<dbReference type="SMART" id="SM00796">
    <property type="entry name" value="AHS1"/>
    <property type="match status" value="1"/>
</dbReference>
<dbReference type="PANTHER" id="PTHR43309:SF3">
    <property type="entry name" value="5-OXOPROLINASE SUBUNIT C"/>
    <property type="match status" value="1"/>
</dbReference>
<evidence type="ECO:0000256" key="3">
    <source>
        <dbReference type="ARBA" id="ARBA00022840"/>
    </source>
</evidence>
<proteinExistence type="predicted"/>
<name>A0A7W3JHS4_9MICO</name>
<dbReference type="AlphaFoldDB" id="A0A7W3JHS4"/>
<dbReference type="NCBIfam" id="TIGR00724">
    <property type="entry name" value="urea_amlyse_rel"/>
    <property type="match status" value="1"/>
</dbReference>